<evidence type="ECO:0000256" key="3">
    <source>
        <dbReference type="ARBA" id="ARBA00012071"/>
    </source>
</evidence>
<reference evidence="15" key="1">
    <citation type="submission" date="2020-04" db="EMBL/GenBank/DDBJ databases">
        <title>Deep metagenomics examines the oral microbiome during advanced dental caries in children, revealing novel taxa and co-occurrences with host molecules.</title>
        <authorList>
            <person name="Baker J.L."/>
            <person name="Morton J.T."/>
            <person name="Dinis M."/>
            <person name="Alvarez R."/>
            <person name="Tran N.C."/>
            <person name="Knight R."/>
            <person name="Edlund A."/>
        </authorList>
    </citation>
    <scope>NUCLEOTIDE SEQUENCE</scope>
    <source>
        <strain evidence="15">JCVI_44_bin.5</strain>
    </source>
</reference>
<keyword evidence="8 13" id="KW-0547">Nucleotide-binding</keyword>
<dbReference type="NCBIfam" id="TIGR00682">
    <property type="entry name" value="lpxK"/>
    <property type="match status" value="1"/>
</dbReference>
<dbReference type="GO" id="GO:0009245">
    <property type="term" value="P:lipid A biosynthetic process"/>
    <property type="evidence" value="ECO:0007669"/>
    <property type="project" value="UniProtKB-UniRule"/>
</dbReference>
<dbReference type="PANTHER" id="PTHR42724:SF1">
    <property type="entry name" value="TETRAACYLDISACCHARIDE 4'-KINASE, MITOCHONDRIAL-RELATED"/>
    <property type="match status" value="1"/>
</dbReference>
<dbReference type="AlphaFoldDB" id="A0A930N1I0"/>
<feature type="region of interest" description="Disordered" evidence="14">
    <location>
        <begin position="367"/>
        <end position="396"/>
    </location>
</feature>
<evidence type="ECO:0000256" key="4">
    <source>
        <dbReference type="ARBA" id="ARBA00016436"/>
    </source>
</evidence>
<keyword evidence="11 13" id="KW-0443">Lipid metabolism</keyword>
<gene>
    <name evidence="13 15" type="primary">lpxK</name>
    <name evidence="15" type="ORF">HXN26_07165</name>
</gene>
<evidence type="ECO:0000256" key="1">
    <source>
        <dbReference type="ARBA" id="ARBA00002274"/>
    </source>
</evidence>
<dbReference type="GO" id="GO:0005886">
    <property type="term" value="C:plasma membrane"/>
    <property type="evidence" value="ECO:0007669"/>
    <property type="project" value="TreeGrafter"/>
</dbReference>
<dbReference type="InterPro" id="IPR027417">
    <property type="entry name" value="P-loop_NTPase"/>
</dbReference>
<proteinExistence type="inferred from homology"/>
<feature type="binding site" evidence="13">
    <location>
        <begin position="51"/>
        <end position="58"/>
    </location>
    <ligand>
        <name>ATP</name>
        <dbReference type="ChEBI" id="CHEBI:30616"/>
    </ligand>
</feature>
<keyword evidence="5 13" id="KW-0444">Lipid biosynthesis</keyword>
<comment type="pathway">
    <text evidence="2 13">Glycolipid biosynthesis; lipid IV(A) biosynthesis; lipid IV(A) from (3R)-3-hydroxytetradecanoyl-[acyl-carrier-protein] and UDP-N-acetyl-alpha-D-glucosamine: step 6/6.</text>
</comment>
<dbReference type="InterPro" id="IPR003758">
    <property type="entry name" value="LpxK"/>
</dbReference>
<organism evidence="15 16">
    <name type="scientific">Prevotella aurantiaca</name>
    <dbReference type="NCBI Taxonomy" id="596085"/>
    <lineage>
        <taxon>Bacteria</taxon>
        <taxon>Pseudomonadati</taxon>
        <taxon>Bacteroidota</taxon>
        <taxon>Bacteroidia</taxon>
        <taxon>Bacteroidales</taxon>
        <taxon>Prevotellaceae</taxon>
        <taxon>Prevotella</taxon>
    </lineage>
</organism>
<protein>
    <recommendedName>
        <fullName evidence="4 13">Tetraacyldisaccharide 4'-kinase</fullName>
        <ecNumber evidence="3 13">2.7.1.130</ecNumber>
    </recommendedName>
    <alternativeName>
        <fullName evidence="12 13">Lipid A 4'-kinase</fullName>
    </alternativeName>
</protein>
<dbReference type="RefSeq" id="WP_273160117.1">
    <property type="nucleotide sequence ID" value="NZ_JABZSJ010000035.1"/>
</dbReference>
<comment type="caution">
    <text evidence="15">The sequence shown here is derived from an EMBL/GenBank/DDBJ whole genome shotgun (WGS) entry which is preliminary data.</text>
</comment>
<evidence type="ECO:0000256" key="14">
    <source>
        <dbReference type="SAM" id="MobiDB-lite"/>
    </source>
</evidence>
<evidence type="ECO:0000256" key="2">
    <source>
        <dbReference type="ARBA" id="ARBA00004870"/>
    </source>
</evidence>
<keyword evidence="10 13" id="KW-0067">ATP-binding</keyword>
<evidence type="ECO:0000313" key="15">
    <source>
        <dbReference type="EMBL" id="MBF1384612.1"/>
    </source>
</evidence>
<evidence type="ECO:0000256" key="7">
    <source>
        <dbReference type="ARBA" id="ARBA00022679"/>
    </source>
</evidence>
<dbReference type="HAMAP" id="MF_00409">
    <property type="entry name" value="LpxK"/>
    <property type="match status" value="1"/>
</dbReference>
<comment type="catalytic activity">
    <reaction evidence="13">
        <text>a lipid A disaccharide + ATP = a lipid IVA + ADP + H(+)</text>
        <dbReference type="Rhea" id="RHEA:67840"/>
        <dbReference type="ChEBI" id="CHEBI:15378"/>
        <dbReference type="ChEBI" id="CHEBI:30616"/>
        <dbReference type="ChEBI" id="CHEBI:176343"/>
        <dbReference type="ChEBI" id="CHEBI:176425"/>
        <dbReference type="ChEBI" id="CHEBI:456216"/>
        <dbReference type="EC" id="2.7.1.130"/>
    </reaction>
</comment>
<accession>A0A930N1I0</accession>
<dbReference type="GO" id="GO:0005524">
    <property type="term" value="F:ATP binding"/>
    <property type="evidence" value="ECO:0007669"/>
    <property type="project" value="UniProtKB-UniRule"/>
</dbReference>
<evidence type="ECO:0000256" key="9">
    <source>
        <dbReference type="ARBA" id="ARBA00022777"/>
    </source>
</evidence>
<evidence type="ECO:0000256" key="12">
    <source>
        <dbReference type="ARBA" id="ARBA00029757"/>
    </source>
</evidence>
<keyword evidence="6 13" id="KW-0441">Lipid A biosynthesis</keyword>
<dbReference type="GO" id="GO:0009029">
    <property type="term" value="F:lipid-A 4'-kinase activity"/>
    <property type="evidence" value="ECO:0007669"/>
    <property type="project" value="UniProtKB-UniRule"/>
</dbReference>
<evidence type="ECO:0000256" key="5">
    <source>
        <dbReference type="ARBA" id="ARBA00022516"/>
    </source>
</evidence>
<dbReference type="Proteomes" id="UP000771736">
    <property type="component" value="Unassembled WGS sequence"/>
</dbReference>
<comment type="function">
    <text evidence="1 13">Transfers the gamma-phosphate of ATP to the 4'-position of a tetraacyldisaccharide 1-phosphate intermediate (termed DS-1-P) to form tetraacyldisaccharide 1,4'-bis-phosphate (lipid IVA).</text>
</comment>
<sequence>MEGDFIKIHKVLLPLSWLYGLGITIRNELFELGVLKSRTFTVPVISVGNITVGGSGKTPHVEYLVRLLKDVSQVAVLSRGYKRKSRGYVLAETDTPVEVIGDEPFQMKQKFPNIYVAVDKNRCEGIDNLTQNEQTKNTDVVLLDDAFQHRYVKPGINILLVDYHRLIIYDKLLPAGRLREPLSGKNRADIVIVTKCPKELNPIDYRVLSKTMSLYPFQELFFTTLEYCDLVPVFEDVADEKEIALTDIHNKNILLLTGIALPKQLELDLSQYADTSRVQSLTFPDHHSFRPKDVMLINEAFALMEYPKIIITTEKDRARLLNLEGLNEEVRKNIYALPIQVKFMLEMEEKFNEKILSYVRKNSKNSILAKGKNKNKSENGNHSGNRSRTINFRDNR</sequence>
<dbReference type="SUPFAM" id="SSF52540">
    <property type="entry name" value="P-loop containing nucleoside triphosphate hydrolases"/>
    <property type="match status" value="1"/>
</dbReference>
<keyword evidence="9 13" id="KW-0418">Kinase</keyword>
<dbReference type="Pfam" id="PF02606">
    <property type="entry name" value="LpxK"/>
    <property type="match status" value="1"/>
</dbReference>
<evidence type="ECO:0000256" key="11">
    <source>
        <dbReference type="ARBA" id="ARBA00023098"/>
    </source>
</evidence>
<dbReference type="EC" id="2.7.1.130" evidence="3 13"/>
<dbReference type="GO" id="GO:0009244">
    <property type="term" value="P:lipopolysaccharide core region biosynthetic process"/>
    <property type="evidence" value="ECO:0007669"/>
    <property type="project" value="TreeGrafter"/>
</dbReference>
<evidence type="ECO:0000256" key="8">
    <source>
        <dbReference type="ARBA" id="ARBA00022741"/>
    </source>
</evidence>
<keyword evidence="7 13" id="KW-0808">Transferase</keyword>
<comment type="similarity">
    <text evidence="13">Belongs to the LpxK family.</text>
</comment>
<evidence type="ECO:0000313" key="16">
    <source>
        <dbReference type="Proteomes" id="UP000771736"/>
    </source>
</evidence>
<dbReference type="EMBL" id="JABZSJ010000035">
    <property type="protein sequence ID" value="MBF1384612.1"/>
    <property type="molecule type" value="Genomic_DNA"/>
</dbReference>
<name>A0A930N1I0_9BACT</name>
<dbReference type="PANTHER" id="PTHR42724">
    <property type="entry name" value="TETRAACYLDISACCHARIDE 4'-KINASE"/>
    <property type="match status" value="1"/>
</dbReference>
<evidence type="ECO:0000256" key="6">
    <source>
        <dbReference type="ARBA" id="ARBA00022556"/>
    </source>
</evidence>
<evidence type="ECO:0000256" key="10">
    <source>
        <dbReference type="ARBA" id="ARBA00022840"/>
    </source>
</evidence>
<evidence type="ECO:0000256" key="13">
    <source>
        <dbReference type="HAMAP-Rule" id="MF_00409"/>
    </source>
</evidence>